<dbReference type="Proteomes" id="UP000827872">
    <property type="component" value="Linkage Group LG10"/>
</dbReference>
<keyword evidence="2" id="KW-1185">Reference proteome</keyword>
<protein>
    <submittedName>
        <fullName evidence="1">Protein fam13a</fullName>
    </submittedName>
</protein>
<dbReference type="EMBL" id="CM037623">
    <property type="protein sequence ID" value="KAH7988764.1"/>
    <property type="molecule type" value="Genomic_DNA"/>
</dbReference>
<organism evidence="1 2">
    <name type="scientific">Sphaerodactylus townsendi</name>
    <dbReference type="NCBI Taxonomy" id="933632"/>
    <lineage>
        <taxon>Eukaryota</taxon>
        <taxon>Metazoa</taxon>
        <taxon>Chordata</taxon>
        <taxon>Craniata</taxon>
        <taxon>Vertebrata</taxon>
        <taxon>Euteleostomi</taxon>
        <taxon>Lepidosauria</taxon>
        <taxon>Squamata</taxon>
        <taxon>Bifurcata</taxon>
        <taxon>Gekkota</taxon>
        <taxon>Sphaerodactylidae</taxon>
        <taxon>Sphaerodactylus</taxon>
    </lineage>
</organism>
<sequence length="209" mass="23061">MSAETLGKLTASDASPSKTAVAHVPQANNNSVPASGEYLEKTIRSAVEQHLFDVHGSGGQSSEDSESGTSSTSSNVSARQRRRHHKEQEEARRNRDMEVINKENIPSGFNSIEECMLTAQDVEKLQENSSGYIGERSKPKRQKSSTKLSELNDNQDSPLMMESFGSMRPLDRRGPDDMEVLSGESRENENDGDSLRHSQVSAIFKMLAF</sequence>
<name>A0ACB8E8K8_9SAUR</name>
<evidence type="ECO:0000313" key="2">
    <source>
        <dbReference type="Proteomes" id="UP000827872"/>
    </source>
</evidence>
<accession>A0ACB8E8K8</accession>
<reference evidence="1" key="1">
    <citation type="submission" date="2021-08" db="EMBL/GenBank/DDBJ databases">
        <title>The first chromosome-level gecko genome reveals the dynamic sex chromosomes of Neotropical dwarf geckos (Sphaerodactylidae: Sphaerodactylus).</title>
        <authorList>
            <person name="Pinto B.J."/>
            <person name="Keating S.E."/>
            <person name="Gamble T."/>
        </authorList>
    </citation>
    <scope>NUCLEOTIDE SEQUENCE</scope>
    <source>
        <strain evidence="1">TG3544</strain>
    </source>
</reference>
<evidence type="ECO:0000313" key="1">
    <source>
        <dbReference type="EMBL" id="KAH7988764.1"/>
    </source>
</evidence>
<gene>
    <name evidence="1" type="primary">FAM13A_1</name>
    <name evidence="1" type="ORF">K3G42_021953</name>
</gene>
<proteinExistence type="predicted"/>
<comment type="caution">
    <text evidence="1">The sequence shown here is derived from an EMBL/GenBank/DDBJ whole genome shotgun (WGS) entry which is preliminary data.</text>
</comment>